<keyword evidence="2" id="KW-1185">Reference proteome</keyword>
<name>E2AMN7_CAMFO</name>
<sequence>MFGNANQVRSSECNQTADQGLRNFTDELCEALLDYINVTSQPDVNITEEIDSFYFYEVSFLFLLNQHVNSKDAIVCTRQLACNEQFQHVTLFY</sequence>
<reference evidence="1 2" key="1">
    <citation type="journal article" date="2010" name="Science">
        <title>Genomic comparison of the ants Camponotus floridanus and Harpegnathos saltator.</title>
        <authorList>
            <person name="Bonasio R."/>
            <person name="Zhang G."/>
            <person name="Ye C."/>
            <person name="Mutti N.S."/>
            <person name="Fang X."/>
            <person name="Qin N."/>
            <person name="Donahue G."/>
            <person name="Yang P."/>
            <person name="Li Q."/>
            <person name="Li C."/>
            <person name="Zhang P."/>
            <person name="Huang Z."/>
            <person name="Berger S.L."/>
            <person name="Reinberg D."/>
            <person name="Wang J."/>
            <person name="Liebig J."/>
        </authorList>
    </citation>
    <scope>NUCLEOTIDE SEQUENCE [LARGE SCALE GENOMIC DNA]</scope>
    <source>
        <strain evidence="2">C129</strain>
    </source>
</reference>
<dbReference type="InParanoid" id="E2AMN7"/>
<dbReference type="AlphaFoldDB" id="E2AMN7"/>
<evidence type="ECO:0000313" key="2">
    <source>
        <dbReference type="Proteomes" id="UP000000311"/>
    </source>
</evidence>
<proteinExistence type="predicted"/>
<dbReference type="Proteomes" id="UP000000311">
    <property type="component" value="Unassembled WGS sequence"/>
</dbReference>
<protein>
    <submittedName>
        <fullName evidence="1">Uncharacterized protein</fullName>
    </submittedName>
</protein>
<organism evidence="2">
    <name type="scientific">Camponotus floridanus</name>
    <name type="common">Florida carpenter ant</name>
    <dbReference type="NCBI Taxonomy" id="104421"/>
    <lineage>
        <taxon>Eukaryota</taxon>
        <taxon>Metazoa</taxon>
        <taxon>Ecdysozoa</taxon>
        <taxon>Arthropoda</taxon>
        <taxon>Hexapoda</taxon>
        <taxon>Insecta</taxon>
        <taxon>Pterygota</taxon>
        <taxon>Neoptera</taxon>
        <taxon>Endopterygota</taxon>
        <taxon>Hymenoptera</taxon>
        <taxon>Apocrita</taxon>
        <taxon>Aculeata</taxon>
        <taxon>Formicoidea</taxon>
        <taxon>Formicidae</taxon>
        <taxon>Formicinae</taxon>
        <taxon>Camponotus</taxon>
    </lineage>
</organism>
<dbReference type="OrthoDB" id="5987909at2759"/>
<evidence type="ECO:0000313" key="1">
    <source>
        <dbReference type="EMBL" id="EFN65305.1"/>
    </source>
</evidence>
<dbReference type="EMBL" id="GL440840">
    <property type="protein sequence ID" value="EFN65305.1"/>
    <property type="molecule type" value="Genomic_DNA"/>
</dbReference>
<gene>
    <name evidence="1" type="ORF">EAG_07244</name>
</gene>
<accession>E2AMN7</accession>